<dbReference type="PANTHER" id="PTHR30294">
    <property type="entry name" value="MEMBRANE COMPONENT OF ABC TRANSPORTER YHHJ-RELATED"/>
    <property type="match status" value="1"/>
</dbReference>
<evidence type="ECO:0000256" key="5">
    <source>
        <dbReference type="ARBA" id="ARBA00022692"/>
    </source>
</evidence>
<evidence type="ECO:0000313" key="10">
    <source>
        <dbReference type="EMBL" id="KAB2932179.1"/>
    </source>
</evidence>
<dbReference type="GO" id="GO:0005886">
    <property type="term" value="C:plasma membrane"/>
    <property type="evidence" value="ECO:0007669"/>
    <property type="project" value="UniProtKB-SubCell"/>
</dbReference>
<keyword evidence="4" id="KW-1003">Cell membrane</keyword>
<comment type="similarity">
    <text evidence="2">Belongs to the ABC-2 integral membrane protein family.</text>
</comment>
<comment type="caution">
    <text evidence="10">The sequence shown here is derived from an EMBL/GenBank/DDBJ whole genome shotgun (WGS) entry which is preliminary data.</text>
</comment>
<evidence type="ECO:0000256" key="4">
    <source>
        <dbReference type="ARBA" id="ARBA00022475"/>
    </source>
</evidence>
<evidence type="ECO:0000256" key="6">
    <source>
        <dbReference type="ARBA" id="ARBA00022989"/>
    </source>
</evidence>
<organism evidence="10 11">
    <name type="scientific">Leptonema illini</name>
    <dbReference type="NCBI Taxonomy" id="183"/>
    <lineage>
        <taxon>Bacteria</taxon>
        <taxon>Pseudomonadati</taxon>
        <taxon>Spirochaetota</taxon>
        <taxon>Spirochaetia</taxon>
        <taxon>Leptospirales</taxon>
        <taxon>Leptospiraceae</taxon>
        <taxon>Leptonema</taxon>
    </lineage>
</organism>
<dbReference type="Pfam" id="PF12698">
    <property type="entry name" value="ABC2_membrane_3"/>
    <property type="match status" value="1"/>
</dbReference>
<keyword evidence="7 8" id="KW-0472">Membrane</keyword>
<dbReference type="PROSITE" id="PS51012">
    <property type="entry name" value="ABC_TM2"/>
    <property type="match status" value="1"/>
</dbReference>
<dbReference type="InterPro" id="IPR013525">
    <property type="entry name" value="ABC2_TM"/>
</dbReference>
<keyword evidence="5 8" id="KW-0812">Transmembrane</keyword>
<dbReference type="AlphaFoldDB" id="A0A833H130"/>
<evidence type="ECO:0000259" key="9">
    <source>
        <dbReference type="PROSITE" id="PS51012"/>
    </source>
</evidence>
<feature type="transmembrane region" description="Helical" evidence="8">
    <location>
        <begin position="178"/>
        <end position="200"/>
    </location>
</feature>
<dbReference type="EMBL" id="WBUI01000010">
    <property type="protein sequence ID" value="KAB2932179.1"/>
    <property type="molecule type" value="Genomic_DNA"/>
</dbReference>
<feature type="domain" description="ABC transmembrane type-2" evidence="9">
    <location>
        <begin position="132"/>
        <end position="370"/>
    </location>
</feature>
<keyword evidence="3" id="KW-0813">Transport</keyword>
<evidence type="ECO:0000256" key="8">
    <source>
        <dbReference type="SAM" id="Phobius"/>
    </source>
</evidence>
<dbReference type="InterPro" id="IPR047817">
    <property type="entry name" value="ABC2_TM_bact-type"/>
</dbReference>
<name>A0A833H130_9LEPT</name>
<proteinExistence type="inferred from homology"/>
<evidence type="ECO:0000256" key="3">
    <source>
        <dbReference type="ARBA" id="ARBA00022448"/>
    </source>
</evidence>
<sequence>MTLRAIIIKEWIQTFRDKRMLLIIFAVPVLQMILFGVATDNEVRNLRTVIVDQDRSGLSREIFSAVSRGDYFHVTEITGDVNYGVSALMQNRARIVIVIPPGLEGRFRSADAKAQVQLMLDGSDGNSATIAMGYLLRILNSTAEKAMPAAASGQRPPVHPLHIETRVLYNQALVSSHYMVPGIIAMILTVITTMLTAMGITREKERGTFEQLVVSPIRGWELMLGKTIPYAVIAAVDAAIATGIGMLIFQIPLAGSLSALVVLNLAYILAMLGMGLFISTISQTQQQAMMTVFAVLFPFIILSDFFFPLENMPQAVQYGTLLNPMRYALRAQREIFLKGSGWEQVWPNILVLTGFAVAFLSYGSLRFRKSLQV</sequence>
<feature type="transmembrane region" description="Helical" evidence="8">
    <location>
        <begin position="345"/>
        <end position="365"/>
    </location>
</feature>
<evidence type="ECO:0000313" key="11">
    <source>
        <dbReference type="Proteomes" id="UP000460298"/>
    </source>
</evidence>
<accession>A0A833H130</accession>
<dbReference type="GO" id="GO:0140359">
    <property type="term" value="F:ABC-type transporter activity"/>
    <property type="evidence" value="ECO:0007669"/>
    <property type="project" value="InterPro"/>
</dbReference>
<dbReference type="PANTHER" id="PTHR30294:SF29">
    <property type="entry name" value="MULTIDRUG ABC TRANSPORTER PERMEASE YBHS-RELATED"/>
    <property type="match status" value="1"/>
</dbReference>
<keyword evidence="6 8" id="KW-1133">Transmembrane helix</keyword>
<feature type="transmembrane region" description="Helical" evidence="8">
    <location>
        <begin position="290"/>
        <end position="309"/>
    </location>
</feature>
<evidence type="ECO:0000256" key="1">
    <source>
        <dbReference type="ARBA" id="ARBA00004651"/>
    </source>
</evidence>
<dbReference type="InterPro" id="IPR051449">
    <property type="entry name" value="ABC-2_transporter_component"/>
</dbReference>
<dbReference type="Proteomes" id="UP000460298">
    <property type="component" value="Unassembled WGS sequence"/>
</dbReference>
<feature type="transmembrane region" description="Helical" evidence="8">
    <location>
        <begin position="20"/>
        <end position="38"/>
    </location>
</feature>
<feature type="transmembrane region" description="Helical" evidence="8">
    <location>
        <begin position="228"/>
        <end position="251"/>
    </location>
</feature>
<evidence type="ECO:0000256" key="2">
    <source>
        <dbReference type="ARBA" id="ARBA00007783"/>
    </source>
</evidence>
<evidence type="ECO:0000256" key="7">
    <source>
        <dbReference type="ARBA" id="ARBA00023136"/>
    </source>
</evidence>
<comment type="subcellular location">
    <subcellularLocation>
        <location evidence="1">Cell membrane</location>
        <topology evidence="1">Multi-pass membrane protein</topology>
    </subcellularLocation>
</comment>
<dbReference type="Gene3D" id="3.40.1710.10">
    <property type="entry name" value="abc type-2 transporter like domain"/>
    <property type="match status" value="1"/>
</dbReference>
<gene>
    <name evidence="10" type="ORF">F9K24_11285</name>
</gene>
<protein>
    <submittedName>
        <fullName evidence="10">ABC transporter permease</fullName>
    </submittedName>
</protein>
<feature type="transmembrane region" description="Helical" evidence="8">
    <location>
        <begin position="257"/>
        <end position="278"/>
    </location>
</feature>
<reference evidence="10 11" key="1">
    <citation type="submission" date="2019-10" db="EMBL/GenBank/DDBJ databases">
        <title>Extracellular Electron Transfer in a Candidatus Methanoperedens spp. Enrichment Culture.</title>
        <authorList>
            <person name="Berger S."/>
            <person name="Rangel Shaw D."/>
            <person name="Berben T."/>
            <person name="In 'T Zandt M."/>
            <person name="Frank J."/>
            <person name="Reimann J."/>
            <person name="Jetten M.S.M."/>
            <person name="Welte C.U."/>
        </authorList>
    </citation>
    <scope>NUCLEOTIDE SEQUENCE [LARGE SCALE GENOMIC DNA]</scope>
    <source>
        <strain evidence="10">SB12</strain>
    </source>
</reference>